<dbReference type="Pfam" id="PF21314">
    <property type="entry name" value="TM_ErbB1"/>
    <property type="match status" value="1"/>
</dbReference>
<feature type="compositionally biased region" description="Low complexity" evidence="8">
    <location>
        <begin position="164"/>
        <end position="176"/>
    </location>
</feature>
<dbReference type="GO" id="GO:0071944">
    <property type="term" value="C:cell periphery"/>
    <property type="evidence" value="ECO:0007669"/>
    <property type="project" value="UniProtKB-ARBA"/>
</dbReference>
<reference evidence="11 12" key="1">
    <citation type="journal article" date="2018" name="IMA Fungus">
        <title>IMA Genome-F 9: Draft genome sequence of Annulohypoxylon stygium, Aspergillus mulundensis, Berkeleyomyces basicola (syn. Thielaviopsis basicola), Ceratocystis smalleyi, two Cercospora beticola strains, Coleophoma cylindrospora, Fusarium fracticaudum, Phialophora cf. hyalina, and Morchella septimelata.</title>
        <authorList>
            <person name="Wingfield B.D."/>
            <person name="Bills G.F."/>
            <person name="Dong Y."/>
            <person name="Huang W."/>
            <person name="Nel W.J."/>
            <person name="Swalarsk-Parry B.S."/>
            <person name="Vaghefi N."/>
            <person name="Wilken P.M."/>
            <person name="An Z."/>
            <person name="de Beer Z.W."/>
            <person name="De Vos L."/>
            <person name="Chen L."/>
            <person name="Duong T.A."/>
            <person name="Gao Y."/>
            <person name="Hammerbacher A."/>
            <person name="Kikkert J.R."/>
            <person name="Li Y."/>
            <person name="Li H."/>
            <person name="Li K."/>
            <person name="Li Q."/>
            <person name="Liu X."/>
            <person name="Ma X."/>
            <person name="Naidoo K."/>
            <person name="Pethybridge S.J."/>
            <person name="Sun J."/>
            <person name="Steenkamp E.T."/>
            <person name="van der Nest M.A."/>
            <person name="van Wyk S."/>
            <person name="Wingfield M.J."/>
            <person name="Xiong C."/>
            <person name="Yue Q."/>
            <person name="Zhang X."/>
        </authorList>
    </citation>
    <scope>NUCLEOTIDE SEQUENCE [LARGE SCALE GENOMIC DNA]</scope>
    <source>
        <strain evidence="11 12">DSM 5745</strain>
    </source>
</reference>
<dbReference type="RefSeq" id="XP_026608582.1">
    <property type="nucleotide sequence ID" value="XM_026742737.1"/>
</dbReference>
<comment type="caution">
    <text evidence="11">The sequence shown here is derived from an EMBL/GenBank/DDBJ whole genome shotgun (WGS) entry which is preliminary data.</text>
</comment>
<proteinExistence type="predicted"/>
<keyword evidence="7 9" id="KW-0472">Membrane</keyword>
<dbReference type="EMBL" id="PVWQ01000001">
    <property type="protein sequence ID" value="RDW93399.1"/>
    <property type="molecule type" value="Genomic_DNA"/>
</dbReference>
<evidence type="ECO:0000259" key="10">
    <source>
        <dbReference type="Pfam" id="PF21314"/>
    </source>
</evidence>
<keyword evidence="2" id="KW-0597">Phosphoprotein</keyword>
<dbReference type="STRING" id="1810919.A0A3D8T4E8"/>
<name>A0A3D8T4E8_9EURO</name>
<evidence type="ECO:0000256" key="3">
    <source>
        <dbReference type="ARBA" id="ARBA00022692"/>
    </source>
</evidence>
<keyword evidence="5" id="KW-0067">ATP-binding</keyword>
<feature type="compositionally biased region" description="Low complexity" evidence="8">
    <location>
        <begin position="131"/>
        <end position="156"/>
    </location>
</feature>
<evidence type="ECO:0000256" key="1">
    <source>
        <dbReference type="ARBA" id="ARBA00004167"/>
    </source>
</evidence>
<feature type="transmembrane region" description="Helical" evidence="9">
    <location>
        <begin position="176"/>
        <end position="198"/>
    </location>
</feature>
<dbReference type="GO" id="GO:0005524">
    <property type="term" value="F:ATP binding"/>
    <property type="evidence" value="ECO:0007669"/>
    <property type="project" value="UniProtKB-KW"/>
</dbReference>
<dbReference type="GO" id="GO:0016020">
    <property type="term" value="C:membrane"/>
    <property type="evidence" value="ECO:0007669"/>
    <property type="project" value="UniProtKB-SubCell"/>
</dbReference>
<gene>
    <name evidence="11" type="ORF">DSM5745_00721</name>
</gene>
<evidence type="ECO:0000256" key="6">
    <source>
        <dbReference type="ARBA" id="ARBA00022989"/>
    </source>
</evidence>
<sequence length="258" mass="26881">MTSTSAYDPPAGYGLRRNGTCLATEETCANPYDDWHNCCPEGTYCNDDNTCCPTSSNCAAFIEADPHCANNVTWDLYDSNGYFCCLSSSYGFTRNDLVYNGTRTGGVGCADGLPDGESLTAIPPVARGVGSESATPTPTPSPADTDTATTTPTPSDADADADAETTSSSSSTNTGAIAGGVVGGVAGLAVILALIWFIMRRRRQRIAQGALVTPADSASTAAKEYSGIQQAELDDNTYRAELYGNHNAMAHELPANGR</sequence>
<keyword evidence="4" id="KW-0547">Nucleotide-binding</keyword>
<evidence type="ECO:0000256" key="4">
    <source>
        <dbReference type="ARBA" id="ARBA00022741"/>
    </source>
</evidence>
<keyword evidence="6 9" id="KW-1133">Transmembrane helix</keyword>
<organism evidence="11 12">
    <name type="scientific">Aspergillus mulundensis</name>
    <dbReference type="NCBI Taxonomy" id="1810919"/>
    <lineage>
        <taxon>Eukaryota</taxon>
        <taxon>Fungi</taxon>
        <taxon>Dikarya</taxon>
        <taxon>Ascomycota</taxon>
        <taxon>Pezizomycotina</taxon>
        <taxon>Eurotiomycetes</taxon>
        <taxon>Eurotiomycetidae</taxon>
        <taxon>Eurotiales</taxon>
        <taxon>Aspergillaceae</taxon>
        <taxon>Aspergillus</taxon>
        <taxon>Aspergillus subgen. Nidulantes</taxon>
    </lineage>
</organism>
<dbReference type="GeneID" id="38111091"/>
<dbReference type="InterPro" id="IPR049328">
    <property type="entry name" value="TM_ErbB1"/>
</dbReference>
<evidence type="ECO:0000313" key="11">
    <source>
        <dbReference type="EMBL" id="RDW93399.1"/>
    </source>
</evidence>
<dbReference type="Gene3D" id="1.20.5.510">
    <property type="entry name" value="Single helix bin"/>
    <property type="match status" value="1"/>
</dbReference>
<keyword evidence="3 9" id="KW-0812">Transmembrane</keyword>
<evidence type="ECO:0000313" key="12">
    <source>
        <dbReference type="Proteomes" id="UP000256690"/>
    </source>
</evidence>
<feature type="region of interest" description="Disordered" evidence="8">
    <location>
        <begin position="120"/>
        <end position="176"/>
    </location>
</feature>
<comment type="subcellular location">
    <subcellularLocation>
        <location evidence="1">Membrane</location>
        <topology evidence="1">Single-pass membrane protein</topology>
    </subcellularLocation>
</comment>
<dbReference type="InterPro" id="IPR051694">
    <property type="entry name" value="Immunoregulatory_rcpt-like"/>
</dbReference>
<dbReference type="OrthoDB" id="4779287at2759"/>
<evidence type="ECO:0000256" key="7">
    <source>
        <dbReference type="ARBA" id="ARBA00023136"/>
    </source>
</evidence>
<protein>
    <recommendedName>
        <fullName evidence="10">Epidermal growth factor receptor-like transmembrane-juxtamembrane segment domain-containing protein</fullName>
    </recommendedName>
</protein>
<keyword evidence="12" id="KW-1185">Reference proteome</keyword>
<evidence type="ECO:0000256" key="9">
    <source>
        <dbReference type="SAM" id="Phobius"/>
    </source>
</evidence>
<dbReference type="PANTHER" id="PTHR15549:SF26">
    <property type="entry name" value="AXIAL BUDDING PATTERN PROTEIN 2-RELATED"/>
    <property type="match status" value="1"/>
</dbReference>
<feature type="domain" description="Epidermal growth factor receptor-like transmembrane-juxtamembrane segment" evidence="10">
    <location>
        <begin position="177"/>
        <end position="206"/>
    </location>
</feature>
<dbReference type="Proteomes" id="UP000256690">
    <property type="component" value="Unassembled WGS sequence"/>
</dbReference>
<dbReference type="PANTHER" id="PTHR15549">
    <property type="entry name" value="PAIRED IMMUNOGLOBULIN-LIKE TYPE 2 RECEPTOR"/>
    <property type="match status" value="1"/>
</dbReference>
<dbReference type="AlphaFoldDB" id="A0A3D8T4E8"/>
<evidence type="ECO:0000256" key="5">
    <source>
        <dbReference type="ARBA" id="ARBA00022840"/>
    </source>
</evidence>
<evidence type="ECO:0000256" key="8">
    <source>
        <dbReference type="SAM" id="MobiDB-lite"/>
    </source>
</evidence>
<accession>A0A3D8T4E8</accession>
<evidence type="ECO:0000256" key="2">
    <source>
        <dbReference type="ARBA" id="ARBA00022553"/>
    </source>
</evidence>